<sequence>MRAGQTHTQNPMVVEGARVSNPNKLTASRRLSTGASYIAFQPNCGRNFFDHQSQQKPRENSPRNLNNSKEGK</sequence>
<evidence type="ECO:0000256" key="1">
    <source>
        <dbReference type="SAM" id="MobiDB-lite"/>
    </source>
</evidence>
<dbReference type="Proteomes" id="UP001359559">
    <property type="component" value="Unassembled WGS sequence"/>
</dbReference>
<feature type="region of interest" description="Disordered" evidence="1">
    <location>
        <begin position="45"/>
        <end position="72"/>
    </location>
</feature>
<feature type="compositionally biased region" description="Polar residues" evidence="1">
    <location>
        <begin position="62"/>
        <end position="72"/>
    </location>
</feature>
<proteinExistence type="predicted"/>
<gene>
    <name evidence="2" type="ORF">RJT34_23164</name>
</gene>
<comment type="caution">
    <text evidence="2">The sequence shown here is derived from an EMBL/GenBank/DDBJ whole genome shotgun (WGS) entry which is preliminary data.</text>
</comment>
<dbReference type="EMBL" id="JAYKXN010000006">
    <property type="protein sequence ID" value="KAK7278139.1"/>
    <property type="molecule type" value="Genomic_DNA"/>
</dbReference>
<evidence type="ECO:0000313" key="2">
    <source>
        <dbReference type="EMBL" id="KAK7278139.1"/>
    </source>
</evidence>
<name>A0AAN9IGY2_CLITE</name>
<keyword evidence="3" id="KW-1185">Reference proteome</keyword>
<reference evidence="2 3" key="1">
    <citation type="submission" date="2024-01" db="EMBL/GenBank/DDBJ databases">
        <title>The genomes of 5 underutilized Papilionoideae crops provide insights into root nodulation and disease resistance.</title>
        <authorList>
            <person name="Yuan L."/>
        </authorList>
    </citation>
    <scope>NUCLEOTIDE SEQUENCE [LARGE SCALE GENOMIC DNA]</scope>
    <source>
        <strain evidence="2">LY-2023</strain>
        <tissue evidence="2">Leaf</tissue>
    </source>
</reference>
<evidence type="ECO:0000313" key="3">
    <source>
        <dbReference type="Proteomes" id="UP001359559"/>
    </source>
</evidence>
<organism evidence="2 3">
    <name type="scientific">Clitoria ternatea</name>
    <name type="common">Butterfly pea</name>
    <dbReference type="NCBI Taxonomy" id="43366"/>
    <lineage>
        <taxon>Eukaryota</taxon>
        <taxon>Viridiplantae</taxon>
        <taxon>Streptophyta</taxon>
        <taxon>Embryophyta</taxon>
        <taxon>Tracheophyta</taxon>
        <taxon>Spermatophyta</taxon>
        <taxon>Magnoliopsida</taxon>
        <taxon>eudicotyledons</taxon>
        <taxon>Gunneridae</taxon>
        <taxon>Pentapetalae</taxon>
        <taxon>rosids</taxon>
        <taxon>fabids</taxon>
        <taxon>Fabales</taxon>
        <taxon>Fabaceae</taxon>
        <taxon>Papilionoideae</taxon>
        <taxon>50 kb inversion clade</taxon>
        <taxon>NPAAA clade</taxon>
        <taxon>indigoferoid/millettioid clade</taxon>
        <taxon>Phaseoleae</taxon>
        <taxon>Clitoria</taxon>
    </lineage>
</organism>
<accession>A0AAN9IGY2</accession>
<protein>
    <submittedName>
        <fullName evidence="2">Uncharacterized protein</fullName>
    </submittedName>
</protein>
<dbReference type="AlphaFoldDB" id="A0AAN9IGY2"/>